<dbReference type="InterPro" id="IPR035906">
    <property type="entry name" value="MetI-like_sf"/>
</dbReference>
<dbReference type="STRING" id="1792290.MSP8886_00242"/>
<keyword evidence="3 8" id="KW-0813">Transport</keyword>
<proteinExistence type="inferred from homology"/>
<dbReference type="InterPro" id="IPR000515">
    <property type="entry name" value="MetI-like"/>
</dbReference>
<feature type="transmembrane region" description="Helical" evidence="8">
    <location>
        <begin position="187"/>
        <end position="209"/>
    </location>
</feature>
<dbReference type="CDD" id="cd06261">
    <property type="entry name" value="TM_PBP2"/>
    <property type="match status" value="1"/>
</dbReference>
<protein>
    <submittedName>
        <fullName evidence="10">Spermidine/putrescine ABC transporter membrane protein</fullName>
    </submittedName>
</protein>
<dbReference type="GO" id="GO:0005886">
    <property type="term" value="C:plasma membrane"/>
    <property type="evidence" value="ECO:0007669"/>
    <property type="project" value="UniProtKB-SubCell"/>
</dbReference>
<evidence type="ECO:0000256" key="1">
    <source>
        <dbReference type="ARBA" id="ARBA00004651"/>
    </source>
</evidence>
<feature type="transmembrane region" description="Helical" evidence="8">
    <location>
        <begin position="247"/>
        <end position="270"/>
    </location>
</feature>
<accession>A0A1A8T2V1</accession>
<dbReference type="AlphaFoldDB" id="A0A1A8T2V1"/>
<sequence length="277" mass="30953">MNNRLCRPFLVFIPFFIILGLFQLAPLVWVVINSFINNDGHWSLDNYQQVVSSPFYRQAFTHSFLVSIFSAVAGLLIATIGCASLRHMQGKIRNIMIAFTNMTSNFAGVPLAFAFIIVLGFNGAITLMLRKWGWINSFDLYGTQGLSVVYTYFQIPLAMLLLYPAFDALKVDWEEAASLLGASHRYYWQHIALPVLSPALLGTFIILLANGLGTYATAYTLTSGNYNLVTVRIANLVAGDLFLQPNLAAAISVILMSLLIFITCVNQWLVKRSYHVY</sequence>
<name>A0A1A8T2V1_9GAMM</name>
<dbReference type="PANTHER" id="PTHR42929:SF1">
    <property type="entry name" value="INNER MEMBRANE ABC TRANSPORTER PERMEASE PROTEIN YDCU-RELATED"/>
    <property type="match status" value="1"/>
</dbReference>
<feature type="transmembrane region" description="Helical" evidence="8">
    <location>
        <begin position="106"/>
        <end position="129"/>
    </location>
</feature>
<feature type="transmembrane region" description="Helical" evidence="8">
    <location>
        <begin position="149"/>
        <end position="166"/>
    </location>
</feature>
<dbReference type="GO" id="GO:0055085">
    <property type="term" value="P:transmembrane transport"/>
    <property type="evidence" value="ECO:0007669"/>
    <property type="project" value="InterPro"/>
</dbReference>
<evidence type="ECO:0000259" key="9">
    <source>
        <dbReference type="PROSITE" id="PS50928"/>
    </source>
</evidence>
<feature type="transmembrane region" description="Helical" evidence="8">
    <location>
        <begin position="64"/>
        <end position="85"/>
    </location>
</feature>
<comment type="subcellular location">
    <subcellularLocation>
        <location evidence="1 8">Cell membrane</location>
        <topology evidence="1 8">Multi-pass membrane protein</topology>
    </subcellularLocation>
</comment>
<gene>
    <name evidence="10" type="ORF">MSP8886_00242</name>
</gene>
<feature type="domain" description="ABC transmembrane type-1" evidence="9">
    <location>
        <begin position="60"/>
        <end position="266"/>
    </location>
</feature>
<dbReference type="PROSITE" id="PS50928">
    <property type="entry name" value="ABC_TM1"/>
    <property type="match status" value="1"/>
</dbReference>
<keyword evidence="7 8" id="KW-0472">Membrane</keyword>
<dbReference type="RefSeq" id="WP_067011882.1">
    <property type="nucleotide sequence ID" value="NZ_FLOB01000001.1"/>
</dbReference>
<evidence type="ECO:0000256" key="7">
    <source>
        <dbReference type="ARBA" id="ARBA00023136"/>
    </source>
</evidence>
<keyword evidence="5 8" id="KW-0812">Transmembrane</keyword>
<evidence type="ECO:0000256" key="6">
    <source>
        <dbReference type="ARBA" id="ARBA00022989"/>
    </source>
</evidence>
<evidence type="ECO:0000256" key="3">
    <source>
        <dbReference type="ARBA" id="ARBA00022448"/>
    </source>
</evidence>
<keyword evidence="6 8" id="KW-1133">Transmembrane helix</keyword>
<dbReference type="Proteomes" id="UP000092544">
    <property type="component" value="Unassembled WGS sequence"/>
</dbReference>
<evidence type="ECO:0000256" key="5">
    <source>
        <dbReference type="ARBA" id="ARBA00022692"/>
    </source>
</evidence>
<reference evidence="10 11" key="1">
    <citation type="submission" date="2016-06" db="EMBL/GenBank/DDBJ databases">
        <authorList>
            <person name="Kjaerup R.B."/>
            <person name="Dalgaard T.S."/>
            <person name="Juul-Madsen H.R."/>
        </authorList>
    </citation>
    <scope>NUCLEOTIDE SEQUENCE [LARGE SCALE GENOMIC DNA]</scope>
    <source>
        <strain evidence="10 11">CECT 8886</strain>
    </source>
</reference>
<dbReference type="Gene3D" id="1.10.3720.10">
    <property type="entry name" value="MetI-like"/>
    <property type="match status" value="1"/>
</dbReference>
<keyword evidence="11" id="KW-1185">Reference proteome</keyword>
<evidence type="ECO:0000256" key="4">
    <source>
        <dbReference type="ARBA" id="ARBA00022475"/>
    </source>
</evidence>
<evidence type="ECO:0000313" key="10">
    <source>
        <dbReference type="EMBL" id="SBS25323.1"/>
    </source>
</evidence>
<dbReference type="PANTHER" id="PTHR42929">
    <property type="entry name" value="INNER MEMBRANE ABC TRANSPORTER PERMEASE PROTEIN YDCU-RELATED-RELATED"/>
    <property type="match status" value="1"/>
</dbReference>
<dbReference type="OrthoDB" id="8404154at2"/>
<comment type="similarity">
    <text evidence="2">Belongs to the binding-protein-dependent transport system permease family. CysTW subfamily.</text>
</comment>
<dbReference type="EMBL" id="FLOB01000001">
    <property type="protein sequence ID" value="SBS25323.1"/>
    <property type="molecule type" value="Genomic_DNA"/>
</dbReference>
<dbReference type="Pfam" id="PF00528">
    <property type="entry name" value="BPD_transp_1"/>
    <property type="match status" value="1"/>
</dbReference>
<keyword evidence="4" id="KW-1003">Cell membrane</keyword>
<dbReference type="SUPFAM" id="SSF161098">
    <property type="entry name" value="MetI-like"/>
    <property type="match status" value="1"/>
</dbReference>
<feature type="transmembrane region" description="Helical" evidence="8">
    <location>
        <begin position="9"/>
        <end position="32"/>
    </location>
</feature>
<evidence type="ECO:0000256" key="2">
    <source>
        <dbReference type="ARBA" id="ARBA00007069"/>
    </source>
</evidence>
<organism evidence="10 11">
    <name type="scientific">Marinomonas spartinae</name>
    <dbReference type="NCBI Taxonomy" id="1792290"/>
    <lineage>
        <taxon>Bacteria</taxon>
        <taxon>Pseudomonadati</taxon>
        <taxon>Pseudomonadota</taxon>
        <taxon>Gammaproteobacteria</taxon>
        <taxon>Oceanospirillales</taxon>
        <taxon>Oceanospirillaceae</taxon>
        <taxon>Marinomonas</taxon>
    </lineage>
</organism>
<evidence type="ECO:0000256" key="8">
    <source>
        <dbReference type="RuleBase" id="RU363032"/>
    </source>
</evidence>
<evidence type="ECO:0000313" key="11">
    <source>
        <dbReference type="Proteomes" id="UP000092544"/>
    </source>
</evidence>